<name>A0AAN7JQL4_9MYRT</name>
<dbReference type="PANTHER" id="PTHR47416">
    <property type="entry name" value="BASIC-LEUCINE ZIPPER TRANSCRIPTION FACTOR F-RELATED"/>
    <property type="match status" value="1"/>
</dbReference>
<evidence type="ECO:0000256" key="8">
    <source>
        <dbReference type="SAM" id="MobiDB-lite"/>
    </source>
</evidence>
<dbReference type="PANTHER" id="PTHR47416:SF8">
    <property type="entry name" value="BASIC-LEUCINE ZIPPER TRANSCRIPTION FACTOR E-RELATED"/>
    <property type="match status" value="1"/>
</dbReference>
<dbReference type="GO" id="GO:0003677">
    <property type="term" value="F:DNA binding"/>
    <property type="evidence" value="ECO:0007669"/>
    <property type="project" value="UniProtKB-KW"/>
</dbReference>
<dbReference type="InterPro" id="IPR046347">
    <property type="entry name" value="bZIP_sf"/>
</dbReference>
<dbReference type="AlphaFoldDB" id="A0AAN7JQL4"/>
<evidence type="ECO:0000256" key="4">
    <source>
        <dbReference type="ARBA" id="ARBA00023015"/>
    </source>
</evidence>
<dbReference type="CDD" id="cd14704">
    <property type="entry name" value="bZIP_HY5-like"/>
    <property type="match status" value="1"/>
</dbReference>
<dbReference type="SMART" id="SM00338">
    <property type="entry name" value="BRLZ"/>
    <property type="match status" value="1"/>
</dbReference>
<feature type="region of interest" description="Disordered" evidence="8">
    <location>
        <begin position="233"/>
        <end position="253"/>
    </location>
</feature>
<dbReference type="Proteomes" id="UP001345219">
    <property type="component" value="Chromosome 4"/>
</dbReference>
<dbReference type="GO" id="GO:0003700">
    <property type="term" value="F:DNA-binding transcription factor activity"/>
    <property type="evidence" value="ECO:0007669"/>
    <property type="project" value="InterPro"/>
</dbReference>
<keyword evidence="11" id="KW-1185">Reference proteome</keyword>
<comment type="similarity">
    <text evidence="3">Belongs to the bZIP family.</text>
</comment>
<proteinExistence type="inferred from homology"/>
<evidence type="ECO:0000256" key="6">
    <source>
        <dbReference type="ARBA" id="ARBA00023163"/>
    </source>
</evidence>
<evidence type="ECO:0000256" key="3">
    <source>
        <dbReference type="ARBA" id="ARBA00007163"/>
    </source>
</evidence>
<evidence type="ECO:0000313" key="10">
    <source>
        <dbReference type="EMBL" id="KAK4751539.1"/>
    </source>
</evidence>
<dbReference type="GO" id="GO:0005789">
    <property type="term" value="C:endoplasmic reticulum membrane"/>
    <property type="evidence" value="ECO:0007669"/>
    <property type="project" value="UniProtKB-SubCell"/>
</dbReference>
<dbReference type="Gene3D" id="1.20.5.170">
    <property type="match status" value="1"/>
</dbReference>
<comment type="subcellular location">
    <subcellularLocation>
        <location evidence="2">Endoplasmic reticulum membrane</location>
        <topology evidence="2">Single-pass membrane protein</topology>
    </subcellularLocation>
    <subcellularLocation>
        <location evidence="1">Nucleus</location>
    </subcellularLocation>
</comment>
<evidence type="ECO:0000256" key="7">
    <source>
        <dbReference type="ARBA" id="ARBA00023242"/>
    </source>
</evidence>
<dbReference type="SUPFAM" id="SSF57959">
    <property type="entry name" value="Leucine zipper domain"/>
    <property type="match status" value="1"/>
</dbReference>
<gene>
    <name evidence="10" type="ORF">SAY87_005021</name>
</gene>
<keyword evidence="7" id="KW-0539">Nucleus</keyword>
<dbReference type="EMBL" id="JAXIOK010000017">
    <property type="protein sequence ID" value="KAK4751539.1"/>
    <property type="molecule type" value="Genomic_DNA"/>
</dbReference>
<protein>
    <recommendedName>
        <fullName evidence="9">BZIP domain-containing protein</fullName>
    </recommendedName>
</protein>
<dbReference type="PROSITE" id="PS00036">
    <property type="entry name" value="BZIP_BASIC"/>
    <property type="match status" value="1"/>
</dbReference>
<evidence type="ECO:0000256" key="2">
    <source>
        <dbReference type="ARBA" id="ARBA00004389"/>
    </source>
</evidence>
<keyword evidence="4" id="KW-0805">Transcription regulation</keyword>
<dbReference type="InterPro" id="IPR004827">
    <property type="entry name" value="bZIP"/>
</dbReference>
<dbReference type="Pfam" id="PF00170">
    <property type="entry name" value="bZIP_1"/>
    <property type="match status" value="1"/>
</dbReference>
<evidence type="ECO:0000313" key="11">
    <source>
        <dbReference type="Proteomes" id="UP001345219"/>
    </source>
</evidence>
<comment type="caution">
    <text evidence="10">The sequence shown here is derived from an EMBL/GenBank/DDBJ whole genome shotgun (WGS) entry which is preliminary data.</text>
</comment>
<keyword evidence="5" id="KW-0238">DNA-binding</keyword>
<accession>A0AAN7JQL4</accession>
<organism evidence="10 11">
    <name type="scientific">Trapa incisa</name>
    <dbReference type="NCBI Taxonomy" id="236973"/>
    <lineage>
        <taxon>Eukaryota</taxon>
        <taxon>Viridiplantae</taxon>
        <taxon>Streptophyta</taxon>
        <taxon>Embryophyta</taxon>
        <taxon>Tracheophyta</taxon>
        <taxon>Spermatophyta</taxon>
        <taxon>Magnoliopsida</taxon>
        <taxon>eudicotyledons</taxon>
        <taxon>Gunneridae</taxon>
        <taxon>Pentapetalae</taxon>
        <taxon>rosids</taxon>
        <taxon>malvids</taxon>
        <taxon>Myrtales</taxon>
        <taxon>Lythraceae</taxon>
        <taxon>Trapa</taxon>
    </lineage>
</organism>
<evidence type="ECO:0000259" key="9">
    <source>
        <dbReference type="PROSITE" id="PS50217"/>
    </source>
</evidence>
<dbReference type="PROSITE" id="PS50217">
    <property type="entry name" value="BZIP"/>
    <property type="match status" value="1"/>
</dbReference>
<evidence type="ECO:0000256" key="5">
    <source>
        <dbReference type="ARBA" id="ARBA00023125"/>
    </source>
</evidence>
<reference evidence="10 11" key="1">
    <citation type="journal article" date="2023" name="Hortic Res">
        <title>Pangenome of water caltrop reveals structural variations and asymmetric subgenome divergence after allopolyploidization.</title>
        <authorList>
            <person name="Zhang X."/>
            <person name="Chen Y."/>
            <person name="Wang L."/>
            <person name="Yuan Y."/>
            <person name="Fang M."/>
            <person name="Shi L."/>
            <person name="Lu R."/>
            <person name="Comes H.P."/>
            <person name="Ma Y."/>
            <person name="Chen Y."/>
            <person name="Huang G."/>
            <person name="Zhou Y."/>
            <person name="Zheng Z."/>
            <person name="Qiu Y."/>
        </authorList>
    </citation>
    <scope>NUCLEOTIDE SEQUENCE [LARGE SCALE GENOMIC DNA]</scope>
    <source>
        <tissue evidence="10">Roots</tissue>
    </source>
</reference>
<feature type="domain" description="BZIP" evidence="9">
    <location>
        <begin position="117"/>
        <end position="173"/>
    </location>
</feature>
<feature type="region of interest" description="Disordered" evidence="8">
    <location>
        <begin position="75"/>
        <end position="99"/>
    </location>
</feature>
<keyword evidence="6" id="KW-0804">Transcription</keyword>
<sequence length="294" mass="32710">MMSHIDLDAFFDNLPDNMSLGGSDAFNTLSPPSIDGIENILMKDGDELFPLETDEEASDSFFAGLLVDPYSDLSGEAVQGSSDKDSDPSNSGRAGMCEKQSDAVDVVNNSMTADDPISKKQDRQLRNRYAAVRSRERKKIYVKDLERKSKFFEGECLRLGRLLQCLMAENQALCFSLQNRNAYGASMAKQESAVLLLESLLLGSLFWSLCIMCLSTLPELPFLLTLEMENAGRKDHPTQAPKGARNETGGSNRSVPFFREGRRCIASKTKMKLELPFPHRLLLHHLVSPCFLQS</sequence>
<dbReference type="GO" id="GO:0005634">
    <property type="term" value="C:nucleus"/>
    <property type="evidence" value="ECO:0007669"/>
    <property type="project" value="UniProtKB-SubCell"/>
</dbReference>
<evidence type="ECO:0000256" key="1">
    <source>
        <dbReference type="ARBA" id="ARBA00004123"/>
    </source>
</evidence>